<name>A0AAU9IB95_9CILI</name>
<evidence type="ECO:0000313" key="2">
    <source>
        <dbReference type="Proteomes" id="UP001162131"/>
    </source>
</evidence>
<keyword evidence="2" id="KW-1185">Reference proteome</keyword>
<gene>
    <name evidence="1" type="ORF">BSTOLATCC_MIC1526</name>
</gene>
<dbReference type="AlphaFoldDB" id="A0AAU9IB95"/>
<proteinExistence type="predicted"/>
<sequence>MQIAWLFVFLFIYKIEKIAMPQLFASLKIYNLGYAKLNQIECNNLSENKRALLLILSLKLWISLNFFFFPNRV</sequence>
<reference evidence="1" key="1">
    <citation type="submission" date="2021-09" db="EMBL/GenBank/DDBJ databases">
        <authorList>
            <consortium name="AG Swart"/>
            <person name="Singh M."/>
            <person name="Singh A."/>
            <person name="Seah K."/>
            <person name="Emmerich C."/>
        </authorList>
    </citation>
    <scope>NUCLEOTIDE SEQUENCE</scope>
    <source>
        <strain evidence="1">ATCC30299</strain>
    </source>
</reference>
<dbReference type="Proteomes" id="UP001162131">
    <property type="component" value="Unassembled WGS sequence"/>
</dbReference>
<comment type="caution">
    <text evidence="1">The sequence shown here is derived from an EMBL/GenBank/DDBJ whole genome shotgun (WGS) entry which is preliminary data.</text>
</comment>
<protein>
    <submittedName>
        <fullName evidence="1">Uncharacterized protein</fullName>
    </submittedName>
</protein>
<accession>A0AAU9IB95</accession>
<evidence type="ECO:0000313" key="1">
    <source>
        <dbReference type="EMBL" id="CAG9310686.1"/>
    </source>
</evidence>
<organism evidence="1 2">
    <name type="scientific">Blepharisma stoltei</name>
    <dbReference type="NCBI Taxonomy" id="1481888"/>
    <lineage>
        <taxon>Eukaryota</taxon>
        <taxon>Sar</taxon>
        <taxon>Alveolata</taxon>
        <taxon>Ciliophora</taxon>
        <taxon>Postciliodesmatophora</taxon>
        <taxon>Heterotrichea</taxon>
        <taxon>Heterotrichida</taxon>
        <taxon>Blepharismidae</taxon>
        <taxon>Blepharisma</taxon>
    </lineage>
</organism>
<dbReference type="EMBL" id="CAJZBQ010000002">
    <property type="protein sequence ID" value="CAG9310686.1"/>
    <property type="molecule type" value="Genomic_DNA"/>
</dbReference>